<proteinExistence type="predicted"/>
<gene>
    <name evidence="1" type="primary">BQ5605_C001g00016</name>
    <name evidence="1" type="ORF">BQ5605_C001G00016</name>
</gene>
<evidence type="ECO:0000313" key="1">
    <source>
        <dbReference type="EMBL" id="SGY43348.1"/>
    </source>
</evidence>
<dbReference type="EMBL" id="FQNC01000043">
    <property type="protein sequence ID" value="SGY43348.1"/>
    <property type="molecule type" value="Genomic_DNA"/>
</dbReference>
<protein>
    <submittedName>
        <fullName evidence="1">BQ5605_C001g00016 protein</fullName>
    </submittedName>
</protein>
<evidence type="ECO:0000313" key="2">
    <source>
        <dbReference type="Proteomes" id="UP000249464"/>
    </source>
</evidence>
<organism evidence="1 2">
    <name type="scientific">Microbotryum silenes-dioicae</name>
    <dbReference type="NCBI Taxonomy" id="796604"/>
    <lineage>
        <taxon>Eukaryota</taxon>
        <taxon>Fungi</taxon>
        <taxon>Dikarya</taxon>
        <taxon>Basidiomycota</taxon>
        <taxon>Pucciniomycotina</taxon>
        <taxon>Microbotryomycetes</taxon>
        <taxon>Microbotryales</taxon>
        <taxon>Microbotryaceae</taxon>
        <taxon>Microbotryum</taxon>
    </lineage>
</organism>
<reference evidence="1 2" key="1">
    <citation type="submission" date="2016-11" db="EMBL/GenBank/DDBJ databases">
        <authorList>
            <person name="Jaros S."/>
            <person name="Januszkiewicz K."/>
            <person name="Wedrychowicz H."/>
        </authorList>
    </citation>
    <scope>NUCLEOTIDE SEQUENCE [LARGE SCALE GENOMIC DNA]</scope>
</reference>
<dbReference type="AlphaFoldDB" id="A0A2X0P526"/>
<dbReference type="Proteomes" id="UP000249464">
    <property type="component" value="Unassembled WGS sequence"/>
</dbReference>
<keyword evidence="2" id="KW-1185">Reference proteome</keyword>
<name>A0A2X0P526_9BASI</name>
<accession>A0A2X0P526</accession>
<sequence>MAKLICDSDTNTGDRGPQDLILQVHGDRCPDGRPKYQIFSSLHPSAMPLRYPLLFSVDPLQHSSLRVPPIWAADLQQTESRSTMVKEKESSGSTQVSHFLHCTQRLFPESVIDGDFQADTDRLNYLQCHQERLRLTTAQGVTDAVLTLIELDVR</sequence>